<reference evidence="1 2" key="1">
    <citation type="journal article" date="2015" name="Genome Announc.">
        <title>Expanding the biotechnology potential of lactobacilli through comparative genomics of 213 strains and associated genera.</title>
        <authorList>
            <person name="Sun Z."/>
            <person name="Harris H.M."/>
            <person name="McCann A."/>
            <person name="Guo C."/>
            <person name="Argimon S."/>
            <person name="Zhang W."/>
            <person name="Yang X."/>
            <person name="Jeffery I.B."/>
            <person name="Cooney J.C."/>
            <person name="Kagawa T.F."/>
            <person name="Liu W."/>
            <person name="Song Y."/>
            <person name="Salvetti E."/>
            <person name="Wrobel A."/>
            <person name="Rasinkangas P."/>
            <person name="Parkhill J."/>
            <person name="Rea M.C."/>
            <person name="O'Sullivan O."/>
            <person name="Ritari J."/>
            <person name="Douillard F.P."/>
            <person name="Paul Ross R."/>
            <person name="Yang R."/>
            <person name="Briner A.E."/>
            <person name="Felis G.E."/>
            <person name="de Vos W.M."/>
            <person name="Barrangou R."/>
            <person name="Klaenhammer T.R."/>
            <person name="Caufield P.W."/>
            <person name="Cui Y."/>
            <person name="Zhang H."/>
            <person name="O'Toole P.W."/>
        </authorList>
    </citation>
    <scope>NUCLEOTIDE SEQUENCE [LARGE SCALE GENOMIC DNA]</scope>
    <source>
        <strain evidence="1 2">DSM 14792</strain>
    </source>
</reference>
<proteinExistence type="predicted"/>
<dbReference type="AlphaFoldDB" id="A0A0R2GZ12"/>
<accession>A0A0R2GZ12</accession>
<sequence>MKKNELNQFTAVLQPIDGWYTALTRGEKRQLIVTDAKYAAHFTFRAQDEGAVYYRLEDLKEQSALLGNARKGPQENDLTVLGHAIFQFELKKVKNLSDTHLTSQFPNGKHWTRELLWLAGLSTWGQKAKVYNVLLRLNDKGRPSLSRSKSSIHVNNRDNQPYVEVIWYRDRGDRSQCNLNEIIAKVVKINKFEKLDST</sequence>
<organism evidence="1 2">
    <name type="scientific">Limosilactobacillus ingluviei</name>
    <dbReference type="NCBI Taxonomy" id="148604"/>
    <lineage>
        <taxon>Bacteria</taxon>
        <taxon>Bacillati</taxon>
        <taxon>Bacillota</taxon>
        <taxon>Bacilli</taxon>
        <taxon>Lactobacillales</taxon>
        <taxon>Lactobacillaceae</taxon>
        <taxon>Limosilactobacillus</taxon>
    </lineage>
</organism>
<evidence type="ECO:0000313" key="1">
    <source>
        <dbReference type="EMBL" id="KRN43637.1"/>
    </source>
</evidence>
<protein>
    <submittedName>
        <fullName evidence="1">Uncharacterized protein</fullName>
    </submittedName>
</protein>
<keyword evidence="2" id="KW-1185">Reference proteome</keyword>
<comment type="caution">
    <text evidence="1">The sequence shown here is derived from an EMBL/GenBank/DDBJ whole genome shotgun (WGS) entry which is preliminary data.</text>
</comment>
<evidence type="ECO:0000313" key="2">
    <source>
        <dbReference type="Proteomes" id="UP000051639"/>
    </source>
</evidence>
<name>A0A0R2GZ12_9LACO</name>
<dbReference type="EMBL" id="JQBA01000045">
    <property type="protein sequence ID" value="KRN43637.1"/>
    <property type="molecule type" value="Genomic_DNA"/>
</dbReference>
<gene>
    <name evidence="1" type="ORF">IV41_GL001499</name>
</gene>
<dbReference type="PATRIC" id="fig|148604.4.peg.1538"/>
<dbReference type="RefSeq" id="WP_056994881.1">
    <property type="nucleotide sequence ID" value="NZ_JQBA01000045.1"/>
</dbReference>
<dbReference type="Proteomes" id="UP000051639">
    <property type="component" value="Unassembled WGS sequence"/>
</dbReference>